<gene>
    <name evidence="2" type="ORF">CITCOLO1_LOCUS2648</name>
</gene>
<dbReference type="InterPro" id="IPR011009">
    <property type="entry name" value="Kinase-like_dom_sf"/>
</dbReference>
<proteinExistence type="predicted"/>
<evidence type="ECO:0000313" key="2">
    <source>
        <dbReference type="EMBL" id="CAK9311003.1"/>
    </source>
</evidence>
<dbReference type="InterPro" id="IPR000719">
    <property type="entry name" value="Prot_kinase_dom"/>
</dbReference>
<evidence type="ECO:0000259" key="1">
    <source>
        <dbReference type="PROSITE" id="PS50011"/>
    </source>
</evidence>
<dbReference type="Gene3D" id="1.10.510.10">
    <property type="entry name" value="Transferase(Phosphotransferase) domain 1"/>
    <property type="match status" value="1"/>
</dbReference>
<organism evidence="2 3">
    <name type="scientific">Citrullus colocynthis</name>
    <name type="common">colocynth</name>
    <dbReference type="NCBI Taxonomy" id="252529"/>
    <lineage>
        <taxon>Eukaryota</taxon>
        <taxon>Viridiplantae</taxon>
        <taxon>Streptophyta</taxon>
        <taxon>Embryophyta</taxon>
        <taxon>Tracheophyta</taxon>
        <taxon>Spermatophyta</taxon>
        <taxon>Magnoliopsida</taxon>
        <taxon>eudicotyledons</taxon>
        <taxon>Gunneridae</taxon>
        <taxon>Pentapetalae</taxon>
        <taxon>rosids</taxon>
        <taxon>fabids</taxon>
        <taxon>Cucurbitales</taxon>
        <taxon>Cucurbitaceae</taxon>
        <taxon>Benincaseae</taxon>
        <taxon>Citrullus</taxon>
    </lineage>
</organism>
<dbReference type="Pfam" id="PF00069">
    <property type="entry name" value="Pkinase"/>
    <property type="match status" value="1"/>
</dbReference>
<reference evidence="2 3" key="1">
    <citation type="submission" date="2024-03" db="EMBL/GenBank/DDBJ databases">
        <authorList>
            <person name="Gkanogiannis A."/>
            <person name="Becerra Lopez-Lavalle L."/>
        </authorList>
    </citation>
    <scope>NUCLEOTIDE SEQUENCE [LARGE SCALE GENOMIC DNA]</scope>
</reference>
<evidence type="ECO:0000313" key="3">
    <source>
        <dbReference type="Proteomes" id="UP001642487"/>
    </source>
</evidence>
<dbReference type="PANTHER" id="PTHR48011:SF51">
    <property type="entry name" value="PROTEIN KINASE SUPERFAMILY PROTEIN"/>
    <property type="match status" value="1"/>
</dbReference>
<dbReference type="PROSITE" id="PS50011">
    <property type="entry name" value="PROTEIN_KINASE_DOM"/>
    <property type="match status" value="1"/>
</dbReference>
<dbReference type="EMBL" id="OZ021744">
    <property type="protein sequence ID" value="CAK9311003.1"/>
    <property type="molecule type" value="Genomic_DNA"/>
</dbReference>
<protein>
    <recommendedName>
        <fullName evidence="1">Protein kinase domain-containing protein</fullName>
    </recommendedName>
</protein>
<dbReference type="SMART" id="SM00220">
    <property type="entry name" value="S_TKc"/>
    <property type="match status" value="1"/>
</dbReference>
<feature type="domain" description="Protein kinase" evidence="1">
    <location>
        <begin position="1"/>
        <end position="164"/>
    </location>
</feature>
<dbReference type="PANTHER" id="PTHR48011">
    <property type="entry name" value="CCR4-NOT TRANSCRIPTIONAL COMPLEX SUBUNIT CAF120-RELATED"/>
    <property type="match status" value="1"/>
</dbReference>
<dbReference type="InterPro" id="IPR052751">
    <property type="entry name" value="Plant_MAPKKK"/>
</dbReference>
<dbReference type="Proteomes" id="UP001642487">
    <property type="component" value="Chromosome 10"/>
</dbReference>
<dbReference type="SUPFAM" id="SSF56112">
    <property type="entry name" value="Protein kinase-like (PK-like)"/>
    <property type="match status" value="1"/>
</dbReference>
<name>A0ABP0XWB4_9ROSI</name>
<keyword evidence="3" id="KW-1185">Reference proteome</keyword>
<sequence length="194" mass="22307">MVNWIWIKVLGQGSHGFVHMDLKSANILAFPQSSGCKMKLKIVDFGLSKRYEKRDDEEGVVFGLPKFRGTSKYMSPESIVLMEANNAFDIWSLGCILVKMVSGKSVWNDCKSHQELITRLLDDMETPTIPKELSKQGKDFIQKCFDRDYKQRWIVDMLLEHPYLSKETKSIYLSHQPFKIKTQPSNNGISTILV</sequence>
<accession>A0ABP0XWB4</accession>